<name>A0ABR3QSV8_9PLEO</name>
<dbReference type="Proteomes" id="UP001521785">
    <property type="component" value="Unassembled WGS sequence"/>
</dbReference>
<evidence type="ECO:0008006" key="3">
    <source>
        <dbReference type="Google" id="ProtNLM"/>
    </source>
</evidence>
<evidence type="ECO:0000313" key="2">
    <source>
        <dbReference type="Proteomes" id="UP001521785"/>
    </source>
</evidence>
<gene>
    <name evidence="1" type="ORF">SLS60_009923</name>
</gene>
<accession>A0ABR3QSV8</accession>
<dbReference type="SUPFAM" id="SSF52047">
    <property type="entry name" value="RNI-like"/>
    <property type="match status" value="1"/>
</dbReference>
<evidence type="ECO:0000313" key="1">
    <source>
        <dbReference type="EMBL" id="KAL1595235.1"/>
    </source>
</evidence>
<dbReference type="InterPro" id="IPR032675">
    <property type="entry name" value="LRR_dom_sf"/>
</dbReference>
<keyword evidence="2" id="KW-1185">Reference proteome</keyword>
<protein>
    <recommendedName>
        <fullName evidence="3">F-box domain-containing protein</fullName>
    </recommendedName>
</protein>
<dbReference type="EMBL" id="JAKJXO020000016">
    <property type="protein sequence ID" value="KAL1595235.1"/>
    <property type="molecule type" value="Genomic_DNA"/>
</dbReference>
<sequence length="541" mass="62087">MIVTHLLLLKRLLQPRSKLPSYIRYLEITPADFTPFWFLRDVVNLLKRLVVLDTFCWNVFSNVYPLILCELVRFPKALLLVRGTKIAYYASSPGDKTLPLLHVFPASRLAFPNGNLTEFTFDAELPSQIYDNFKEDILKLIMNNPSLATLSLQPKHFSIQAFPKMLEVFRSGKVPSLVHLAVRGWALSIFHQDELKLWGKKIGWKRLRTLSIDIAAFPALIGKTPVLADLELTATTSVDLIQLQLQLLDMEYPGECRLPKLTEFHLRTPLDRMLVATARPPGLVLPVLLFRIMPNLLTMDMGSSYTLSTSRVNAVTMILATPAVKDIHRLRKHCPLLQKLCIDINLDQGWPFSVLDEVARFKDLTSLTLMLHFEYLYNAKKRMTLSNCKGAYRYITRSRSWPHGKHNLSEGLLIKFKLARMNDNDKAIRKGFDMPDYAVWRDALGILTRTYKHEAPSRTGPDSRLQVLSIQQLNRRAQKEWCVWYCTKPFLPISTKYHDRAILNLQQLSQESQRRQFEATDGSSADTEDQVTLFDQWSGGG</sequence>
<reference evidence="1 2" key="1">
    <citation type="submission" date="2024-02" db="EMBL/GenBank/DDBJ databases">
        <title>De novo assembly and annotation of 12 fungi associated with fruit tree decline syndrome in Ontario, Canada.</title>
        <authorList>
            <person name="Sulman M."/>
            <person name="Ellouze W."/>
            <person name="Ilyukhin E."/>
        </authorList>
    </citation>
    <scope>NUCLEOTIDE SEQUENCE [LARGE SCALE GENOMIC DNA]</scope>
    <source>
        <strain evidence="1 2">M42-189</strain>
    </source>
</reference>
<comment type="caution">
    <text evidence="1">The sequence shown here is derived from an EMBL/GenBank/DDBJ whole genome shotgun (WGS) entry which is preliminary data.</text>
</comment>
<dbReference type="Gene3D" id="3.80.10.10">
    <property type="entry name" value="Ribonuclease Inhibitor"/>
    <property type="match status" value="1"/>
</dbReference>
<organism evidence="1 2">
    <name type="scientific">Paraconiothyrium brasiliense</name>
    <dbReference type="NCBI Taxonomy" id="300254"/>
    <lineage>
        <taxon>Eukaryota</taxon>
        <taxon>Fungi</taxon>
        <taxon>Dikarya</taxon>
        <taxon>Ascomycota</taxon>
        <taxon>Pezizomycotina</taxon>
        <taxon>Dothideomycetes</taxon>
        <taxon>Pleosporomycetidae</taxon>
        <taxon>Pleosporales</taxon>
        <taxon>Massarineae</taxon>
        <taxon>Didymosphaeriaceae</taxon>
        <taxon>Paraconiothyrium</taxon>
    </lineage>
</organism>
<proteinExistence type="predicted"/>